<dbReference type="EMBL" id="MN738795">
    <property type="protein sequence ID" value="QHT37387.1"/>
    <property type="molecule type" value="Genomic_DNA"/>
</dbReference>
<accession>A0A6C0F6C0</accession>
<sequence>MTKGKDLIQKYPERVPIICVPGTNIYLERTKFLVDGNATIGSFMIILRKYMEHVKSHEAIFMFINEQLIPNTCSFYTAYNEHKNKTDDILYIYLKKELTFGSNKKLCK</sequence>
<evidence type="ECO:0000256" key="2">
    <source>
        <dbReference type="ARBA" id="ARBA00023136"/>
    </source>
</evidence>
<evidence type="ECO:0000256" key="3">
    <source>
        <dbReference type="ARBA" id="ARBA00023288"/>
    </source>
</evidence>
<proteinExistence type="predicted"/>
<comment type="subcellular location">
    <subcellularLocation>
        <location evidence="1">Membrane</location>
    </subcellularLocation>
</comment>
<dbReference type="Gene3D" id="3.10.20.90">
    <property type="entry name" value="Phosphatidylinositol 3-kinase Catalytic Subunit, Chain A, domain 1"/>
    <property type="match status" value="1"/>
</dbReference>
<keyword evidence="2" id="KW-0472">Membrane</keyword>
<dbReference type="InterPro" id="IPR004241">
    <property type="entry name" value="Atg8-like"/>
</dbReference>
<dbReference type="Pfam" id="PF02991">
    <property type="entry name" value="ATG8"/>
    <property type="match status" value="1"/>
</dbReference>
<protein>
    <recommendedName>
        <fullName evidence="5">Autophagy-related protein</fullName>
    </recommendedName>
</protein>
<organism evidence="4">
    <name type="scientific">viral metagenome</name>
    <dbReference type="NCBI Taxonomy" id="1070528"/>
    <lineage>
        <taxon>unclassified sequences</taxon>
        <taxon>metagenomes</taxon>
        <taxon>organismal metagenomes</taxon>
    </lineage>
</organism>
<name>A0A6C0F6C0_9ZZZZ</name>
<dbReference type="AlphaFoldDB" id="A0A6C0F6C0"/>
<evidence type="ECO:0000256" key="1">
    <source>
        <dbReference type="ARBA" id="ARBA00004370"/>
    </source>
</evidence>
<dbReference type="SUPFAM" id="SSF54236">
    <property type="entry name" value="Ubiquitin-like"/>
    <property type="match status" value="1"/>
</dbReference>
<evidence type="ECO:0000313" key="4">
    <source>
        <dbReference type="EMBL" id="QHT37387.1"/>
    </source>
</evidence>
<dbReference type="InterPro" id="IPR029071">
    <property type="entry name" value="Ubiquitin-like_domsf"/>
</dbReference>
<dbReference type="PANTHER" id="PTHR10969">
    <property type="entry name" value="MICROTUBULE-ASSOCIATED PROTEINS 1A/1B LIGHT CHAIN 3-RELATED"/>
    <property type="match status" value="1"/>
</dbReference>
<evidence type="ECO:0008006" key="5">
    <source>
        <dbReference type="Google" id="ProtNLM"/>
    </source>
</evidence>
<keyword evidence="3" id="KW-0449">Lipoprotein</keyword>
<dbReference type="GO" id="GO:0016020">
    <property type="term" value="C:membrane"/>
    <property type="evidence" value="ECO:0007669"/>
    <property type="project" value="UniProtKB-SubCell"/>
</dbReference>
<reference evidence="4" key="1">
    <citation type="journal article" date="2020" name="Nature">
        <title>Giant virus diversity and host interactions through global metagenomics.</title>
        <authorList>
            <person name="Schulz F."/>
            <person name="Roux S."/>
            <person name="Paez-Espino D."/>
            <person name="Jungbluth S."/>
            <person name="Walsh D.A."/>
            <person name="Denef V.J."/>
            <person name="McMahon K.D."/>
            <person name="Konstantinidis K.T."/>
            <person name="Eloe-Fadrosh E.A."/>
            <person name="Kyrpides N.C."/>
            <person name="Woyke T."/>
        </authorList>
    </citation>
    <scope>NUCLEOTIDE SEQUENCE</scope>
    <source>
        <strain evidence="4">GVMAG-S-ERX555967-131</strain>
    </source>
</reference>